<dbReference type="RefSeq" id="XP_005644265.1">
    <property type="nucleotide sequence ID" value="XM_005644208.1"/>
</dbReference>
<evidence type="ECO:0000256" key="2">
    <source>
        <dbReference type="SAM" id="SignalP"/>
    </source>
</evidence>
<dbReference type="KEGG" id="csl:COCSUDRAFT_58454"/>
<feature type="signal peptide" evidence="2">
    <location>
        <begin position="1"/>
        <end position="21"/>
    </location>
</feature>
<feature type="compositionally biased region" description="Acidic residues" evidence="1">
    <location>
        <begin position="65"/>
        <end position="79"/>
    </location>
</feature>
<accession>I0YMV2</accession>
<proteinExistence type="predicted"/>
<organism evidence="3 4">
    <name type="scientific">Coccomyxa subellipsoidea (strain C-169)</name>
    <name type="common">Green microalga</name>
    <dbReference type="NCBI Taxonomy" id="574566"/>
    <lineage>
        <taxon>Eukaryota</taxon>
        <taxon>Viridiplantae</taxon>
        <taxon>Chlorophyta</taxon>
        <taxon>core chlorophytes</taxon>
        <taxon>Trebouxiophyceae</taxon>
        <taxon>Trebouxiophyceae incertae sedis</taxon>
        <taxon>Coccomyxaceae</taxon>
        <taxon>Coccomyxa</taxon>
        <taxon>Coccomyxa subellipsoidea</taxon>
    </lineage>
</organism>
<dbReference type="GeneID" id="17037693"/>
<evidence type="ECO:0000256" key="1">
    <source>
        <dbReference type="SAM" id="MobiDB-lite"/>
    </source>
</evidence>
<evidence type="ECO:0000313" key="3">
    <source>
        <dbReference type="EMBL" id="EIE19721.1"/>
    </source>
</evidence>
<dbReference type="AlphaFoldDB" id="I0YMV2"/>
<reference evidence="3 4" key="1">
    <citation type="journal article" date="2012" name="Genome Biol.">
        <title>The genome of the polar eukaryotic microalga coccomyxa subellipsoidea reveals traits of cold adaptation.</title>
        <authorList>
            <person name="Blanc G."/>
            <person name="Agarkova I."/>
            <person name="Grimwood J."/>
            <person name="Kuo A."/>
            <person name="Brueggeman A."/>
            <person name="Dunigan D."/>
            <person name="Gurnon J."/>
            <person name="Ladunga I."/>
            <person name="Lindquist E."/>
            <person name="Lucas S."/>
            <person name="Pangilinan J."/>
            <person name="Proschold T."/>
            <person name="Salamov A."/>
            <person name="Schmutz J."/>
            <person name="Weeks D."/>
            <person name="Yamada T."/>
            <person name="Claverie J.M."/>
            <person name="Grigoriev I."/>
            <person name="Van Etten J."/>
            <person name="Lomsadze A."/>
            <person name="Borodovsky M."/>
        </authorList>
    </citation>
    <scope>NUCLEOTIDE SEQUENCE [LARGE SCALE GENOMIC DNA]</scope>
    <source>
        <strain evidence="3 4">C-169</strain>
    </source>
</reference>
<protein>
    <submittedName>
        <fullName evidence="3">Uncharacterized protein</fullName>
    </submittedName>
</protein>
<dbReference type="OrthoDB" id="10568767at2759"/>
<sequence>MHVWTFFAGMLLSTLLHRASFWYQETRRAYQAEKVQASQALEASKRSLSAQRGRFERALGVVGDDELASTSEETYDDEPQTSLNDDMGRSTEEVFDPRWEYDKDAMREWESFIKQSKSAQLTVIA</sequence>
<keyword evidence="4" id="KW-1185">Reference proteome</keyword>
<evidence type="ECO:0000313" key="4">
    <source>
        <dbReference type="Proteomes" id="UP000007264"/>
    </source>
</evidence>
<keyword evidence="2" id="KW-0732">Signal</keyword>
<dbReference type="EMBL" id="AGSI01000018">
    <property type="protein sequence ID" value="EIE19721.1"/>
    <property type="molecule type" value="Genomic_DNA"/>
</dbReference>
<feature type="chain" id="PRO_5003636321" evidence="2">
    <location>
        <begin position="22"/>
        <end position="125"/>
    </location>
</feature>
<feature type="region of interest" description="Disordered" evidence="1">
    <location>
        <begin position="65"/>
        <end position="89"/>
    </location>
</feature>
<comment type="caution">
    <text evidence="3">The sequence shown here is derived from an EMBL/GenBank/DDBJ whole genome shotgun (WGS) entry which is preliminary data.</text>
</comment>
<gene>
    <name evidence="3" type="ORF">COCSUDRAFT_58454</name>
</gene>
<dbReference type="Proteomes" id="UP000007264">
    <property type="component" value="Unassembled WGS sequence"/>
</dbReference>
<name>I0YMV2_COCSC</name>